<dbReference type="GO" id="GO:0006528">
    <property type="term" value="P:asparagine metabolic process"/>
    <property type="evidence" value="ECO:0007669"/>
    <property type="project" value="TreeGrafter"/>
</dbReference>
<dbReference type="InterPro" id="IPR003010">
    <property type="entry name" value="C-N_Hydrolase"/>
</dbReference>
<evidence type="ECO:0000313" key="5">
    <source>
        <dbReference type="Proteomes" id="UP000095765"/>
    </source>
</evidence>
<dbReference type="InterPro" id="IPR036526">
    <property type="entry name" value="C-N_Hydrolase_sf"/>
</dbReference>
<feature type="domain" description="CN hydrolase" evidence="2">
    <location>
        <begin position="5"/>
        <end position="252"/>
    </location>
</feature>
<dbReference type="EMBL" id="CZBE01000008">
    <property type="protein sequence ID" value="CUP64908.1"/>
    <property type="molecule type" value="Genomic_DNA"/>
</dbReference>
<dbReference type="PANTHER" id="PTHR23088:SF30">
    <property type="entry name" value="OMEGA-AMIDASE NIT2"/>
    <property type="match status" value="1"/>
</dbReference>
<dbReference type="GO" id="GO:0050152">
    <property type="term" value="F:omega-amidase activity"/>
    <property type="evidence" value="ECO:0007669"/>
    <property type="project" value="TreeGrafter"/>
</dbReference>
<dbReference type="PANTHER" id="PTHR23088">
    <property type="entry name" value="NITRILASE-RELATED"/>
    <property type="match status" value="1"/>
</dbReference>
<dbReference type="Pfam" id="PF00795">
    <property type="entry name" value="CN_hydrolase"/>
    <property type="match status" value="1"/>
</dbReference>
<evidence type="ECO:0000313" key="3">
    <source>
        <dbReference type="EMBL" id="CUP64908.1"/>
    </source>
</evidence>
<reference evidence="4 6" key="2">
    <citation type="submission" date="2018-08" db="EMBL/GenBank/DDBJ databases">
        <title>A genome reference for cultivated species of the human gut microbiota.</title>
        <authorList>
            <person name="Zou Y."/>
            <person name="Xue W."/>
            <person name="Luo G."/>
        </authorList>
    </citation>
    <scope>NUCLEOTIDE SEQUENCE [LARGE SCALE GENOMIC DNA]</scope>
    <source>
        <strain evidence="4 6">TF05-12AC</strain>
    </source>
</reference>
<dbReference type="EC" id="3.5.1.100" evidence="3"/>
<accession>A0A174Q1X0</accession>
<protein>
    <submittedName>
        <fullName evidence="3">(R)-stereoselective amidase</fullName>
        <ecNumber evidence="3">3.5.1.100</ecNumber>
    </submittedName>
    <submittedName>
        <fullName evidence="4">Carbon-nitrogen hydrolase family protein</fullName>
    </submittedName>
</protein>
<dbReference type="CDD" id="cd07572">
    <property type="entry name" value="nit"/>
    <property type="match status" value="1"/>
</dbReference>
<dbReference type="EMBL" id="QVME01000001">
    <property type="protein sequence ID" value="RGE69744.1"/>
    <property type="molecule type" value="Genomic_DNA"/>
</dbReference>
<dbReference type="SUPFAM" id="SSF56317">
    <property type="entry name" value="Carbon-nitrogen hydrolase"/>
    <property type="match status" value="1"/>
</dbReference>
<dbReference type="Proteomes" id="UP000095765">
    <property type="component" value="Unassembled WGS sequence"/>
</dbReference>
<sequence>MSVSLKAALVQMQVQPKTCDSLALAESFIKKASAAGADLVLLPEMFCCPYQNKNFPLYAQREGEEIWLELSRMAREQNLILAAGSVPERDEDGKIYNTAYVFDRQGNQIAKHRKMHLFDIDVSGGQSFRESDTLTAGNSITTFDTEFGVMGLCICYDFRFPELSRLMVERGAKVILVPAAFNMTTGPAHWEILFRTRALDNQVFTLGAAPARDPSSGYTSYGNSIAVSPWGDVLDRLGADQEMLVCTLELDRVAQVRRELPLLAHRRKDVYTLIENR</sequence>
<name>A0A174Q1X0_9FIRM</name>
<dbReference type="InterPro" id="IPR045254">
    <property type="entry name" value="Nit1/2_C-N_Hydrolase"/>
</dbReference>
<dbReference type="GO" id="GO:0006107">
    <property type="term" value="P:oxaloacetate metabolic process"/>
    <property type="evidence" value="ECO:0007669"/>
    <property type="project" value="TreeGrafter"/>
</dbReference>
<evidence type="ECO:0000313" key="4">
    <source>
        <dbReference type="EMBL" id="RGE69744.1"/>
    </source>
</evidence>
<proteinExistence type="predicted"/>
<dbReference type="AlphaFoldDB" id="A0A174Q1X0"/>
<reference evidence="3 5" key="1">
    <citation type="submission" date="2015-09" db="EMBL/GenBank/DDBJ databases">
        <authorList>
            <consortium name="Pathogen Informatics"/>
        </authorList>
    </citation>
    <scope>NUCLEOTIDE SEQUENCE [LARGE SCALE GENOMIC DNA]</scope>
    <source>
        <strain evidence="3 5">2789STDY5834939</strain>
    </source>
</reference>
<dbReference type="Proteomes" id="UP000260828">
    <property type="component" value="Unassembled WGS sequence"/>
</dbReference>
<organism evidence="3 5">
    <name type="scientific">Anaerotruncus colihominis</name>
    <dbReference type="NCBI Taxonomy" id="169435"/>
    <lineage>
        <taxon>Bacteria</taxon>
        <taxon>Bacillati</taxon>
        <taxon>Bacillota</taxon>
        <taxon>Clostridia</taxon>
        <taxon>Eubacteriales</taxon>
        <taxon>Oscillospiraceae</taxon>
        <taxon>Anaerotruncus</taxon>
    </lineage>
</organism>
<evidence type="ECO:0000256" key="1">
    <source>
        <dbReference type="ARBA" id="ARBA00022801"/>
    </source>
</evidence>
<dbReference type="GO" id="GO:0006541">
    <property type="term" value="P:glutamine metabolic process"/>
    <property type="evidence" value="ECO:0007669"/>
    <property type="project" value="TreeGrafter"/>
</dbReference>
<dbReference type="Gene3D" id="3.60.110.10">
    <property type="entry name" value="Carbon-nitrogen hydrolase"/>
    <property type="match status" value="1"/>
</dbReference>
<evidence type="ECO:0000313" key="6">
    <source>
        <dbReference type="Proteomes" id="UP000260828"/>
    </source>
</evidence>
<dbReference type="RefSeq" id="WP_055244823.1">
    <property type="nucleotide sequence ID" value="NZ_CABIWA010000011.1"/>
</dbReference>
<dbReference type="PROSITE" id="PS50263">
    <property type="entry name" value="CN_HYDROLASE"/>
    <property type="match status" value="1"/>
</dbReference>
<evidence type="ECO:0000259" key="2">
    <source>
        <dbReference type="PROSITE" id="PS50263"/>
    </source>
</evidence>
<gene>
    <name evidence="3" type="primary">ramA</name>
    <name evidence="4" type="ORF">DXC40_01365</name>
    <name evidence="3" type="ORF">ERS852551_01478</name>
</gene>
<keyword evidence="1 3" id="KW-0378">Hydrolase</keyword>
<dbReference type="OrthoDB" id="9811121at2"/>